<evidence type="ECO:0000256" key="10">
    <source>
        <dbReference type="SAM" id="Phobius"/>
    </source>
</evidence>
<keyword evidence="9 10" id="KW-0472">Membrane</keyword>
<feature type="transmembrane region" description="Helical" evidence="10">
    <location>
        <begin position="96"/>
        <end position="120"/>
    </location>
</feature>
<dbReference type="Pfam" id="PF03030">
    <property type="entry name" value="H_PPase"/>
    <property type="match status" value="2"/>
</dbReference>
<evidence type="ECO:0000256" key="4">
    <source>
        <dbReference type="ARBA" id="ARBA00022692"/>
    </source>
</evidence>
<protein>
    <recommendedName>
        <fullName evidence="2">H(+)-exporting diphosphatase</fullName>
        <ecNumber evidence="2">7.1.3.1</ecNumber>
    </recommendedName>
</protein>
<feature type="transmembrane region" description="Helical" evidence="10">
    <location>
        <begin position="363"/>
        <end position="382"/>
    </location>
</feature>
<evidence type="ECO:0000256" key="9">
    <source>
        <dbReference type="ARBA" id="ARBA00023136"/>
    </source>
</evidence>
<dbReference type="GO" id="GO:0004427">
    <property type="term" value="F:inorganic diphosphate phosphatase activity"/>
    <property type="evidence" value="ECO:0007669"/>
    <property type="project" value="InterPro"/>
</dbReference>
<evidence type="ECO:0000256" key="8">
    <source>
        <dbReference type="ARBA" id="ARBA00023065"/>
    </source>
</evidence>
<reference evidence="11" key="1">
    <citation type="submission" date="2020-06" db="EMBL/GenBank/DDBJ databases">
        <authorList>
            <person name="Li T."/>
            <person name="Hu X."/>
            <person name="Zhang T."/>
            <person name="Song X."/>
            <person name="Zhang H."/>
            <person name="Dai N."/>
            <person name="Sheng W."/>
            <person name="Hou X."/>
            <person name="Wei L."/>
        </authorList>
    </citation>
    <scope>NUCLEOTIDE SEQUENCE</scope>
    <source>
        <strain evidence="11">KEN8</strain>
        <tissue evidence="11">Leaf</tissue>
    </source>
</reference>
<dbReference type="InterPro" id="IPR004131">
    <property type="entry name" value="PPase-energised_H-pump"/>
</dbReference>
<evidence type="ECO:0000256" key="2">
    <source>
        <dbReference type="ARBA" id="ARBA00013242"/>
    </source>
</evidence>
<evidence type="ECO:0000256" key="7">
    <source>
        <dbReference type="ARBA" id="ARBA00022989"/>
    </source>
</evidence>
<evidence type="ECO:0000256" key="3">
    <source>
        <dbReference type="ARBA" id="ARBA00022448"/>
    </source>
</evidence>
<keyword evidence="4 10" id="KW-0812">Transmembrane</keyword>
<keyword evidence="5" id="KW-0460">Magnesium</keyword>
<sequence length="550" mass="58285">MALLPDLGTEIVIPLCAVIGIVFSLVQWLLVSKVKLSPERGGASAANNGKNGYSEYLIEEEDGINDQNVVVKCAEIQNAISEGQNSSRSHYKYADLILLELRVLCVFMFVSVSVPYANFHSSACLFEFKFSATSFLFTEYQYVGIFMVAFAILIFLFLGSVEGFSTKSQSCTYDKEKLCKPALATAIFSTVSFLLGAVTSVISVMGFLLAANGLLVLYIAINLFKLYYGDDWEGLFEAITGYGLGGSSMALFGRVGGGIYTKAADVGADLVGKVIADNVGDNVGDIAGMGSDLFGSYAESSCAALVVASISSFGISHDFTAMCYPLLISSMGILVCLITTLFATDFFEIKAVKEIEPALKKQLIISTILMTVGIAIVTWTCLPSSFTIFNFGTQKVVKNWQLFLCVCVGLWAGLIIGFVTEYYTSNAYSPVQDVADSCRTVFLSASAFAAMYGIAVAALGMLSTIATGLAIDAYGPISDNAGGIAEMAGMSHRIRERTDALDAAGNTTAAIGKGFAIGSAALVSLALFGAFVSRAAISKVDVLTLKSSLV</sequence>
<dbReference type="EMBL" id="JACGWM010000011">
    <property type="protein sequence ID" value="KAL0342131.1"/>
    <property type="molecule type" value="Genomic_DNA"/>
</dbReference>
<feature type="transmembrane region" description="Helical" evidence="10">
    <location>
        <begin position="440"/>
        <end position="462"/>
    </location>
</feature>
<feature type="transmembrane region" description="Helical" evidence="10">
    <location>
        <begin position="515"/>
        <end position="537"/>
    </location>
</feature>
<accession>A0AAW2NHW4</accession>
<feature type="transmembrane region" description="Helical" evidence="10">
    <location>
        <begin position="12"/>
        <end position="31"/>
    </location>
</feature>
<organism evidence="11">
    <name type="scientific">Sesamum calycinum</name>
    <dbReference type="NCBI Taxonomy" id="2727403"/>
    <lineage>
        <taxon>Eukaryota</taxon>
        <taxon>Viridiplantae</taxon>
        <taxon>Streptophyta</taxon>
        <taxon>Embryophyta</taxon>
        <taxon>Tracheophyta</taxon>
        <taxon>Spermatophyta</taxon>
        <taxon>Magnoliopsida</taxon>
        <taxon>eudicotyledons</taxon>
        <taxon>Gunneridae</taxon>
        <taxon>Pentapetalae</taxon>
        <taxon>asterids</taxon>
        <taxon>lamiids</taxon>
        <taxon>Lamiales</taxon>
        <taxon>Pedaliaceae</taxon>
        <taxon>Sesamum</taxon>
    </lineage>
</organism>
<dbReference type="EC" id="7.1.3.1" evidence="2"/>
<feature type="transmembrane region" description="Helical" evidence="10">
    <location>
        <begin position="140"/>
        <end position="161"/>
    </location>
</feature>
<evidence type="ECO:0000256" key="1">
    <source>
        <dbReference type="ARBA" id="ARBA00004127"/>
    </source>
</evidence>
<comment type="caution">
    <text evidence="11">The sequence shown here is derived from an EMBL/GenBank/DDBJ whole genome shotgun (WGS) entry which is preliminary data.</text>
</comment>
<dbReference type="AlphaFoldDB" id="A0AAW2NHW4"/>
<keyword evidence="8" id="KW-0406">Ion transport</keyword>
<feature type="transmembrane region" description="Helical" evidence="10">
    <location>
        <begin position="208"/>
        <end position="228"/>
    </location>
</feature>
<dbReference type="GO" id="GO:0012505">
    <property type="term" value="C:endomembrane system"/>
    <property type="evidence" value="ECO:0007669"/>
    <property type="project" value="UniProtKB-SubCell"/>
</dbReference>
<gene>
    <name evidence="11" type="ORF">Scaly_1875700</name>
</gene>
<keyword evidence="6" id="KW-1278">Translocase</keyword>
<name>A0AAW2NHW4_9LAMI</name>
<feature type="transmembrane region" description="Helical" evidence="10">
    <location>
        <begin position="182"/>
        <end position="202"/>
    </location>
</feature>
<keyword evidence="3" id="KW-0813">Transport</keyword>
<proteinExistence type="predicted"/>
<feature type="transmembrane region" description="Helical" evidence="10">
    <location>
        <begin position="321"/>
        <end position="343"/>
    </location>
</feature>
<evidence type="ECO:0000313" key="11">
    <source>
        <dbReference type="EMBL" id="KAL0342131.1"/>
    </source>
</evidence>
<dbReference type="GO" id="GO:0016020">
    <property type="term" value="C:membrane"/>
    <property type="evidence" value="ECO:0007669"/>
    <property type="project" value="InterPro"/>
</dbReference>
<keyword evidence="7 10" id="KW-1133">Transmembrane helix</keyword>
<evidence type="ECO:0000256" key="5">
    <source>
        <dbReference type="ARBA" id="ARBA00022842"/>
    </source>
</evidence>
<dbReference type="PANTHER" id="PTHR31998">
    <property type="entry name" value="K(+)-INSENSITIVE PYROPHOSPHATE-ENERGIZED PROTON PUMP"/>
    <property type="match status" value="1"/>
</dbReference>
<evidence type="ECO:0000256" key="6">
    <source>
        <dbReference type="ARBA" id="ARBA00022967"/>
    </source>
</evidence>
<comment type="subcellular location">
    <subcellularLocation>
        <location evidence="1">Endomembrane system</location>
        <topology evidence="1">Multi-pass membrane protein</topology>
    </subcellularLocation>
</comment>
<reference evidence="11" key="2">
    <citation type="journal article" date="2024" name="Plant">
        <title>Genomic evolution and insights into agronomic trait innovations of Sesamum species.</title>
        <authorList>
            <person name="Miao H."/>
            <person name="Wang L."/>
            <person name="Qu L."/>
            <person name="Liu H."/>
            <person name="Sun Y."/>
            <person name="Le M."/>
            <person name="Wang Q."/>
            <person name="Wei S."/>
            <person name="Zheng Y."/>
            <person name="Lin W."/>
            <person name="Duan Y."/>
            <person name="Cao H."/>
            <person name="Xiong S."/>
            <person name="Wang X."/>
            <person name="Wei L."/>
            <person name="Li C."/>
            <person name="Ma Q."/>
            <person name="Ju M."/>
            <person name="Zhao R."/>
            <person name="Li G."/>
            <person name="Mu C."/>
            <person name="Tian Q."/>
            <person name="Mei H."/>
            <person name="Zhang T."/>
            <person name="Gao T."/>
            <person name="Zhang H."/>
        </authorList>
    </citation>
    <scope>NUCLEOTIDE SEQUENCE</scope>
    <source>
        <strain evidence="11">KEN8</strain>
    </source>
</reference>
<feature type="transmembrane region" description="Helical" evidence="10">
    <location>
        <begin position="402"/>
        <end position="420"/>
    </location>
</feature>
<dbReference type="GO" id="GO:0009678">
    <property type="term" value="F:diphosphate hydrolysis-driven proton transmembrane transporter activity"/>
    <property type="evidence" value="ECO:0007669"/>
    <property type="project" value="UniProtKB-EC"/>
</dbReference>